<dbReference type="SUPFAM" id="SSF49842">
    <property type="entry name" value="TNF-like"/>
    <property type="match status" value="1"/>
</dbReference>
<dbReference type="Gene3D" id="2.60.120.40">
    <property type="match status" value="1"/>
</dbReference>
<dbReference type="AlphaFoldDB" id="A0AAD5PRE2"/>
<keyword evidence="7" id="KW-1185">Reference proteome</keyword>
<keyword evidence="2" id="KW-0964">Secreted</keyword>
<feature type="signal peptide" evidence="4">
    <location>
        <begin position="1"/>
        <end position="18"/>
    </location>
</feature>
<feature type="chain" id="PRO_5042063936" description="C1q domain-containing protein" evidence="4">
    <location>
        <begin position="19"/>
        <end position="177"/>
    </location>
</feature>
<reference evidence="6 7" key="1">
    <citation type="submission" date="2022-05" db="EMBL/GenBank/DDBJ databases">
        <title>A multi-omics perspective on studying reproductive biology in Daphnia sinensis.</title>
        <authorList>
            <person name="Jia J."/>
        </authorList>
    </citation>
    <scope>NUCLEOTIDE SEQUENCE [LARGE SCALE GENOMIC DNA]</scope>
    <source>
        <strain evidence="6 7">WSL</strain>
    </source>
</reference>
<proteinExistence type="predicted"/>
<evidence type="ECO:0000313" key="6">
    <source>
        <dbReference type="EMBL" id="KAI9556577.1"/>
    </source>
</evidence>
<organism evidence="6 7">
    <name type="scientific">Daphnia sinensis</name>
    <dbReference type="NCBI Taxonomy" id="1820382"/>
    <lineage>
        <taxon>Eukaryota</taxon>
        <taxon>Metazoa</taxon>
        <taxon>Ecdysozoa</taxon>
        <taxon>Arthropoda</taxon>
        <taxon>Crustacea</taxon>
        <taxon>Branchiopoda</taxon>
        <taxon>Diplostraca</taxon>
        <taxon>Cladocera</taxon>
        <taxon>Anomopoda</taxon>
        <taxon>Daphniidae</taxon>
        <taxon>Daphnia</taxon>
        <taxon>Daphnia similis group</taxon>
    </lineage>
</organism>
<dbReference type="GO" id="GO:0005576">
    <property type="term" value="C:extracellular region"/>
    <property type="evidence" value="ECO:0007669"/>
    <property type="project" value="UniProtKB-SubCell"/>
</dbReference>
<dbReference type="SMART" id="SM00110">
    <property type="entry name" value="C1Q"/>
    <property type="match status" value="1"/>
</dbReference>
<evidence type="ECO:0000313" key="7">
    <source>
        <dbReference type="Proteomes" id="UP000820818"/>
    </source>
</evidence>
<evidence type="ECO:0000256" key="1">
    <source>
        <dbReference type="ARBA" id="ARBA00004613"/>
    </source>
</evidence>
<comment type="subcellular location">
    <subcellularLocation>
        <location evidence="1">Secreted</location>
    </subcellularLocation>
</comment>
<sequence length="177" mass="19206">MFPLLLLICALALPASNAVSVDPSSSGLVSPVVAPPAFVATPPVARSIEPVIFSAIRASDKSRKSNSKIFFDTTLSDVGFGWNVKSSEFVCFYPGSYFFTFTAVSDSGSHFKAALMKNSEEVATIWGERVGYQSASNTVILNLEKNDRVFVNLKEGEIYETSKAGRGYTTFSGFRLF</sequence>
<evidence type="ECO:0000256" key="3">
    <source>
        <dbReference type="ARBA" id="ARBA00022729"/>
    </source>
</evidence>
<dbReference type="Proteomes" id="UP000820818">
    <property type="component" value="Linkage Group LG6"/>
</dbReference>
<accession>A0AAD5PRE2</accession>
<dbReference type="InterPro" id="IPR050822">
    <property type="entry name" value="Cerebellin_Synaptic_Org"/>
</dbReference>
<gene>
    <name evidence="6" type="ORF">GHT06_016367</name>
</gene>
<dbReference type="EMBL" id="WJBH02000006">
    <property type="protein sequence ID" value="KAI9556577.1"/>
    <property type="molecule type" value="Genomic_DNA"/>
</dbReference>
<dbReference type="Pfam" id="PF00386">
    <property type="entry name" value="C1q"/>
    <property type="match status" value="1"/>
</dbReference>
<name>A0AAD5PRE2_9CRUS</name>
<evidence type="ECO:0000259" key="5">
    <source>
        <dbReference type="PROSITE" id="PS50871"/>
    </source>
</evidence>
<dbReference type="PROSITE" id="PS50871">
    <property type="entry name" value="C1Q"/>
    <property type="match status" value="1"/>
</dbReference>
<dbReference type="PANTHER" id="PTHR22923:SF116">
    <property type="entry name" value="C1Q DOMAIN-CONTAINING PROTEIN"/>
    <property type="match status" value="1"/>
</dbReference>
<comment type="caution">
    <text evidence="6">The sequence shown here is derived from an EMBL/GenBank/DDBJ whole genome shotgun (WGS) entry which is preliminary data.</text>
</comment>
<dbReference type="InterPro" id="IPR008983">
    <property type="entry name" value="Tumour_necrosis_fac-like_dom"/>
</dbReference>
<dbReference type="InterPro" id="IPR001073">
    <property type="entry name" value="C1q_dom"/>
</dbReference>
<evidence type="ECO:0000256" key="4">
    <source>
        <dbReference type="SAM" id="SignalP"/>
    </source>
</evidence>
<feature type="domain" description="C1q" evidence="5">
    <location>
        <begin position="46"/>
        <end position="177"/>
    </location>
</feature>
<dbReference type="PRINTS" id="PR00007">
    <property type="entry name" value="COMPLEMNTC1Q"/>
</dbReference>
<keyword evidence="3 4" id="KW-0732">Signal</keyword>
<evidence type="ECO:0000256" key="2">
    <source>
        <dbReference type="ARBA" id="ARBA00022525"/>
    </source>
</evidence>
<dbReference type="PANTHER" id="PTHR22923">
    <property type="entry name" value="CEREBELLIN-RELATED"/>
    <property type="match status" value="1"/>
</dbReference>
<protein>
    <recommendedName>
        <fullName evidence="5">C1q domain-containing protein</fullName>
    </recommendedName>
</protein>